<name>A0ACB9ZMH8_CATRO</name>
<organism evidence="1 2">
    <name type="scientific">Catharanthus roseus</name>
    <name type="common">Madagascar periwinkle</name>
    <name type="synonym">Vinca rosea</name>
    <dbReference type="NCBI Taxonomy" id="4058"/>
    <lineage>
        <taxon>Eukaryota</taxon>
        <taxon>Viridiplantae</taxon>
        <taxon>Streptophyta</taxon>
        <taxon>Embryophyta</taxon>
        <taxon>Tracheophyta</taxon>
        <taxon>Spermatophyta</taxon>
        <taxon>Magnoliopsida</taxon>
        <taxon>eudicotyledons</taxon>
        <taxon>Gunneridae</taxon>
        <taxon>Pentapetalae</taxon>
        <taxon>asterids</taxon>
        <taxon>lamiids</taxon>
        <taxon>Gentianales</taxon>
        <taxon>Apocynaceae</taxon>
        <taxon>Rauvolfioideae</taxon>
        <taxon>Vinceae</taxon>
        <taxon>Catharanthinae</taxon>
        <taxon>Catharanthus</taxon>
    </lineage>
</organism>
<reference evidence="2" key="1">
    <citation type="journal article" date="2023" name="Nat. Plants">
        <title>Single-cell RNA sequencing provides a high-resolution roadmap for understanding the multicellular compartmentation of specialized metabolism.</title>
        <authorList>
            <person name="Sun S."/>
            <person name="Shen X."/>
            <person name="Li Y."/>
            <person name="Li Y."/>
            <person name="Wang S."/>
            <person name="Li R."/>
            <person name="Zhang H."/>
            <person name="Shen G."/>
            <person name="Guo B."/>
            <person name="Wei J."/>
            <person name="Xu J."/>
            <person name="St-Pierre B."/>
            <person name="Chen S."/>
            <person name="Sun C."/>
        </authorList>
    </citation>
    <scope>NUCLEOTIDE SEQUENCE [LARGE SCALE GENOMIC DNA]</scope>
</reference>
<proteinExistence type="predicted"/>
<dbReference type="EMBL" id="CM044708">
    <property type="protein sequence ID" value="KAI5647417.1"/>
    <property type="molecule type" value="Genomic_DNA"/>
</dbReference>
<dbReference type="Proteomes" id="UP001060085">
    <property type="component" value="Linkage Group LG08"/>
</dbReference>
<accession>A0ACB9ZMH8</accession>
<evidence type="ECO:0000313" key="1">
    <source>
        <dbReference type="EMBL" id="KAI5647417.1"/>
    </source>
</evidence>
<gene>
    <name evidence="1" type="ORF">M9H77_33422</name>
</gene>
<sequence length="365" mass="40756">MLAHHHDRGLYGGVGRGNYFPDPHLMCLKLGKRHYFGESIIANADNPLGVDRQGVSAAAAVAVNYNSMTKKGKPCYYEVGGGGCEGGSAEVTVASVTAIPRCQVEGCNVALINAKDYHRRHKVCEMHSKAPKVVVLGVEQRFCQQCSRFHAVSEFDESKRSCRRRLAGHNERRRKSSHSQQQQQEHSATIRNQSQVNNSEVMTYSGRHPYLPLNSGCALSLLSSNNNSSWNISSSPDLPTRCSAALRELIAENRAAILARQLILDKDWRWHPAHHPSEDHHDHLNGGRGECESNSFLNLNYQHQHQQMATTGSHENWERMGEADSQVTLDLMQAPNAAFGFLSVRGKSKETDQECPELWSSFWRS</sequence>
<evidence type="ECO:0000313" key="2">
    <source>
        <dbReference type="Proteomes" id="UP001060085"/>
    </source>
</evidence>
<comment type="caution">
    <text evidence="1">The sequence shown here is derived from an EMBL/GenBank/DDBJ whole genome shotgun (WGS) entry which is preliminary data.</text>
</comment>
<keyword evidence="2" id="KW-1185">Reference proteome</keyword>
<protein>
    <submittedName>
        <fullName evidence="1">Uncharacterized protein</fullName>
    </submittedName>
</protein>